<dbReference type="AlphaFoldDB" id="A0A7K8Y428"/>
<comment type="subcellular location">
    <subcellularLocation>
        <location evidence="1">Host cell membrane</location>
        <topology evidence="1">Single-pass type I membrane protein</topology>
    </subcellularLocation>
    <subcellularLocation>
        <location evidence="2">Host endomembrane system</location>
        <topology evidence="2">Peripheral membrane protein</topology>
    </subcellularLocation>
    <subcellularLocation>
        <location evidence="3">Virion membrane</location>
        <topology evidence="3">Single-pass type I membrane protein</topology>
    </subcellularLocation>
</comment>
<evidence type="ECO:0000256" key="13">
    <source>
        <dbReference type="ARBA" id="ARBA00023288"/>
    </source>
</evidence>
<feature type="transmembrane region" description="Helical" evidence="14">
    <location>
        <begin position="270"/>
        <end position="291"/>
    </location>
</feature>
<keyword evidence="10" id="KW-0564">Palmitate</keyword>
<evidence type="ECO:0000256" key="11">
    <source>
        <dbReference type="ARBA" id="ARBA00023157"/>
    </source>
</evidence>
<evidence type="ECO:0000256" key="5">
    <source>
        <dbReference type="ARBA" id="ARBA00022581"/>
    </source>
</evidence>
<dbReference type="Proteomes" id="UP000583613">
    <property type="component" value="Unassembled WGS sequence"/>
</dbReference>
<organism evidence="15 16">
    <name type="scientific">Eubucco bourcierii</name>
    <name type="common">red-headed barbet</name>
    <dbReference type="NCBI Taxonomy" id="91767"/>
    <lineage>
        <taxon>Eukaryota</taxon>
        <taxon>Metazoa</taxon>
        <taxon>Chordata</taxon>
        <taxon>Craniata</taxon>
        <taxon>Vertebrata</taxon>
        <taxon>Euteleostomi</taxon>
        <taxon>Archelosauria</taxon>
        <taxon>Archosauria</taxon>
        <taxon>Dinosauria</taxon>
        <taxon>Saurischia</taxon>
        <taxon>Theropoda</taxon>
        <taxon>Coelurosauria</taxon>
        <taxon>Aves</taxon>
        <taxon>Neognathae</taxon>
        <taxon>Neoaves</taxon>
        <taxon>Telluraves</taxon>
        <taxon>Coraciimorphae</taxon>
        <taxon>Piciformes</taxon>
        <taxon>Ramphastidae</taxon>
        <taxon>Eubucco</taxon>
    </lineage>
</organism>
<evidence type="ECO:0000256" key="4">
    <source>
        <dbReference type="ARBA" id="ARBA00022511"/>
    </source>
</evidence>
<dbReference type="OrthoDB" id="9633697at2759"/>
<keyword evidence="12" id="KW-0325">Glycoprotein</keyword>
<evidence type="ECO:0000256" key="12">
    <source>
        <dbReference type="ARBA" id="ARBA00023180"/>
    </source>
</evidence>
<dbReference type="InterPro" id="IPR018154">
    <property type="entry name" value="TLV/ENV_coat_polyprotein"/>
</dbReference>
<dbReference type="CDD" id="cd09851">
    <property type="entry name" value="HTLV-1-like_HR1-HR2"/>
    <property type="match status" value="1"/>
</dbReference>
<gene>
    <name evidence="15" type="primary">Env1_3</name>
    <name evidence="15" type="ORF">EUBBOU_R10160</name>
</gene>
<evidence type="ECO:0000256" key="6">
    <source>
        <dbReference type="ARBA" id="ARBA00022692"/>
    </source>
</evidence>
<evidence type="ECO:0000256" key="7">
    <source>
        <dbReference type="ARBA" id="ARBA00022870"/>
    </source>
</evidence>
<keyword evidence="9 14" id="KW-0472">Membrane</keyword>
<feature type="non-terminal residue" evidence="15">
    <location>
        <position position="299"/>
    </location>
</feature>
<evidence type="ECO:0000313" key="15">
    <source>
        <dbReference type="EMBL" id="NXF97650.1"/>
    </source>
</evidence>
<reference evidence="15 16" key="1">
    <citation type="submission" date="2019-09" db="EMBL/GenBank/DDBJ databases">
        <title>Bird 10,000 Genomes (B10K) Project - Family phase.</title>
        <authorList>
            <person name="Zhang G."/>
        </authorList>
    </citation>
    <scope>NUCLEOTIDE SEQUENCE [LARGE SCALE GENOMIC DNA]</scope>
    <source>
        <strain evidence="15">B10K-DU-001-04</strain>
        <tissue evidence="15">Muscle</tissue>
    </source>
</reference>
<dbReference type="PANTHER" id="PTHR10424:SF81">
    <property type="entry name" value="ERVV2 PROTEIN"/>
    <property type="match status" value="1"/>
</dbReference>
<evidence type="ECO:0000256" key="14">
    <source>
        <dbReference type="SAM" id="Phobius"/>
    </source>
</evidence>
<dbReference type="PANTHER" id="PTHR10424">
    <property type="entry name" value="VIRAL ENVELOPE PROTEIN"/>
    <property type="match status" value="1"/>
</dbReference>
<keyword evidence="8 14" id="KW-1133">Transmembrane helix</keyword>
<keyword evidence="6 14" id="KW-0812">Transmembrane</keyword>
<evidence type="ECO:0000256" key="2">
    <source>
        <dbReference type="ARBA" id="ARBA00004531"/>
    </source>
</evidence>
<evidence type="ECO:0000256" key="3">
    <source>
        <dbReference type="ARBA" id="ARBA00004563"/>
    </source>
</evidence>
<protein>
    <submittedName>
        <fullName evidence="15">ENV1 protein</fullName>
    </submittedName>
</protein>
<dbReference type="SUPFAM" id="SSF58069">
    <property type="entry name" value="Virus ectodomain"/>
    <property type="match status" value="1"/>
</dbReference>
<keyword evidence="4" id="KW-1032">Host cell membrane</keyword>
<feature type="non-terminal residue" evidence="15">
    <location>
        <position position="1"/>
    </location>
</feature>
<keyword evidence="13" id="KW-0449">Lipoprotein</keyword>
<keyword evidence="16" id="KW-1185">Reference proteome</keyword>
<dbReference type="Pfam" id="PF00429">
    <property type="entry name" value="TLV_coat"/>
    <property type="match status" value="1"/>
</dbReference>
<sequence length="299" mass="34170">DLYHPFYEGFTLNISFNYLPDDSPAQCRWDTSRKGITLNQVRGKGVCFGNTTLASWEGDVCAKTVVVDRTHKWAIPSSHGIWICHQTGVTSCMSLKVFNHPTDFCVQILIVPRVLYHPEEEMYYHWGEVNSRLQKREVLTTVTIATLLGFGVAGTATGVTSLVTQQRDLSQLQATIDEDLQKLKKPVTFLKRSISSLSEVVLQNRRGLDLVFMQQGGLCAALKEECCFYADHTGVVRDLMAKLRERLAQRKRDREAQQNWFESWFNYAPWLTPLIYTLAGLIIMIMMSLIFGRRILNRL</sequence>
<evidence type="ECO:0000313" key="16">
    <source>
        <dbReference type="Proteomes" id="UP000583613"/>
    </source>
</evidence>
<accession>A0A7K8Y428</accession>
<proteinExistence type="predicted"/>
<keyword evidence="5" id="KW-0945">Host-virus interaction</keyword>
<name>A0A7K8Y428_9PICI</name>
<evidence type="ECO:0000256" key="9">
    <source>
        <dbReference type="ARBA" id="ARBA00023136"/>
    </source>
</evidence>
<evidence type="ECO:0000256" key="1">
    <source>
        <dbReference type="ARBA" id="ARBA00004402"/>
    </source>
</evidence>
<dbReference type="Gene3D" id="1.10.287.210">
    <property type="match status" value="1"/>
</dbReference>
<comment type="caution">
    <text evidence="15">The sequence shown here is derived from an EMBL/GenBank/DDBJ whole genome shotgun (WGS) entry which is preliminary data.</text>
</comment>
<dbReference type="EMBL" id="VWZE01024418">
    <property type="protein sequence ID" value="NXF97650.1"/>
    <property type="molecule type" value="Genomic_DNA"/>
</dbReference>
<evidence type="ECO:0000256" key="8">
    <source>
        <dbReference type="ARBA" id="ARBA00022989"/>
    </source>
</evidence>
<keyword evidence="11" id="KW-1015">Disulfide bond</keyword>
<evidence type="ECO:0000256" key="10">
    <source>
        <dbReference type="ARBA" id="ARBA00023139"/>
    </source>
</evidence>
<keyword evidence="7" id="KW-1043">Host membrane</keyword>